<gene>
    <name evidence="7" type="ORF">DNH61_17725</name>
</gene>
<keyword evidence="3 6" id="KW-0812">Transmembrane</keyword>
<evidence type="ECO:0000256" key="5">
    <source>
        <dbReference type="ARBA" id="ARBA00023136"/>
    </source>
</evidence>
<comment type="subcellular location">
    <subcellularLocation>
        <location evidence="1">Endomembrane system</location>
    </subcellularLocation>
</comment>
<feature type="transmembrane region" description="Helical" evidence="6">
    <location>
        <begin position="367"/>
        <end position="390"/>
    </location>
</feature>
<dbReference type="OrthoDB" id="9787430at2"/>
<name>A0A2W1LGV4_9BACL</name>
<sequence length="391" mass="44256">MQPWLFILVNMAVAAFVGGLTNHFAIKMLFHPRQAIYLLGKRIPFTPGLIPKRKSQIAESLGDVVASYLVTTEGLRELLEQEKFRQAAADKLNDKLTEIARMEPGLTLQAIGTKYWGEEGWTARKAEWSGTIRDYLHNGLDQVWTNRGWSSRTIAETVPGWSGETIINWSQMAENMIVNALREEILSPRGQRLLRQLASGMLDKAGGFLGALAGIFMDEDKMIERLTPILLEQLGGETVRTAIRGMIAKQLEAAGGWTLEQTVSRFAAGEEPLVWMKLKLDAVLRLEERFEQLEAYDISQWLLRNEDLWRKWVQTVLGASFNLLNRNMHTIIEAIELPSLVKQQVEKFPIERLEHIILSVSGKEFKAITWLGAVLGGLIGLFQSIFILWIM</sequence>
<organism evidence="7 8">
    <name type="scientific">Paenibacillus sambharensis</name>
    <dbReference type="NCBI Taxonomy" id="1803190"/>
    <lineage>
        <taxon>Bacteria</taxon>
        <taxon>Bacillati</taxon>
        <taxon>Bacillota</taxon>
        <taxon>Bacilli</taxon>
        <taxon>Bacillales</taxon>
        <taxon>Paenibacillaceae</taxon>
        <taxon>Paenibacillus</taxon>
    </lineage>
</organism>
<evidence type="ECO:0000256" key="3">
    <source>
        <dbReference type="ARBA" id="ARBA00022692"/>
    </source>
</evidence>
<proteinExistence type="inferred from homology"/>
<feature type="transmembrane region" description="Helical" evidence="6">
    <location>
        <begin position="6"/>
        <end position="26"/>
    </location>
</feature>
<dbReference type="Pfam" id="PF04286">
    <property type="entry name" value="DUF445"/>
    <property type="match status" value="1"/>
</dbReference>
<dbReference type="InterPro" id="IPR007383">
    <property type="entry name" value="DUF445"/>
</dbReference>
<comment type="similarity">
    <text evidence="2">Belongs to the UPF0754 family.</text>
</comment>
<dbReference type="PANTHER" id="PTHR35791:SF1">
    <property type="entry name" value="UPF0754 MEMBRANE PROTEIN YHEB"/>
    <property type="match status" value="1"/>
</dbReference>
<dbReference type="AlphaFoldDB" id="A0A2W1LGV4"/>
<evidence type="ECO:0000313" key="8">
    <source>
        <dbReference type="Proteomes" id="UP000249522"/>
    </source>
</evidence>
<evidence type="ECO:0000256" key="1">
    <source>
        <dbReference type="ARBA" id="ARBA00004308"/>
    </source>
</evidence>
<dbReference type="RefSeq" id="WP_111148023.1">
    <property type="nucleotide sequence ID" value="NZ_QKRB01000053.1"/>
</dbReference>
<dbReference type="PANTHER" id="PTHR35791">
    <property type="entry name" value="UPF0754 MEMBRANE PROTEIN YHEB"/>
    <property type="match status" value="1"/>
</dbReference>
<dbReference type="GO" id="GO:0012505">
    <property type="term" value="C:endomembrane system"/>
    <property type="evidence" value="ECO:0007669"/>
    <property type="project" value="UniProtKB-SubCell"/>
</dbReference>
<evidence type="ECO:0000256" key="6">
    <source>
        <dbReference type="SAM" id="Phobius"/>
    </source>
</evidence>
<dbReference type="Proteomes" id="UP000249522">
    <property type="component" value="Unassembled WGS sequence"/>
</dbReference>
<protein>
    <submittedName>
        <fullName evidence="7">DUF445 domain-containing protein</fullName>
    </submittedName>
</protein>
<dbReference type="EMBL" id="QKRB01000053">
    <property type="protein sequence ID" value="PZD94255.1"/>
    <property type="molecule type" value="Genomic_DNA"/>
</dbReference>
<keyword evidence="5 6" id="KW-0472">Membrane</keyword>
<evidence type="ECO:0000256" key="2">
    <source>
        <dbReference type="ARBA" id="ARBA00008053"/>
    </source>
</evidence>
<keyword evidence="4 6" id="KW-1133">Transmembrane helix</keyword>
<evidence type="ECO:0000313" key="7">
    <source>
        <dbReference type="EMBL" id="PZD94255.1"/>
    </source>
</evidence>
<reference evidence="7 8" key="1">
    <citation type="submission" date="2018-06" db="EMBL/GenBank/DDBJ databases">
        <title>Paenibacillus imtechensis sp. nov.</title>
        <authorList>
            <person name="Pinnaka A.K."/>
            <person name="Singh H."/>
            <person name="Kaur M."/>
        </authorList>
    </citation>
    <scope>NUCLEOTIDE SEQUENCE [LARGE SCALE GENOMIC DNA]</scope>
    <source>
        <strain evidence="7 8">SMB1</strain>
    </source>
</reference>
<evidence type="ECO:0000256" key="4">
    <source>
        <dbReference type="ARBA" id="ARBA00022989"/>
    </source>
</evidence>
<comment type="caution">
    <text evidence="7">The sequence shown here is derived from an EMBL/GenBank/DDBJ whole genome shotgun (WGS) entry which is preliminary data.</text>
</comment>
<keyword evidence="8" id="KW-1185">Reference proteome</keyword>
<accession>A0A2W1LGV4</accession>